<evidence type="ECO:0000256" key="1">
    <source>
        <dbReference type="ARBA" id="ARBA00006865"/>
    </source>
</evidence>
<evidence type="ECO:0000313" key="4">
    <source>
        <dbReference type="EMBL" id="KAK7114192.1"/>
    </source>
</evidence>
<dbReference type="EMBL" id="JBAMIC010000001">
    <property type="protein sequence ID" value="KAK7114192.1"/>
    <property type="molecule type" value="Genomic_DNA"/>
</dbReference>
<comment type="caution">
    <text evidence="4">The sequence shown here is derived from an EMBL/GenBank/DDBJ whole genome shotgun (WGS) entry which is preliminary data.</text>
</comment>
<keyword evidence="5" id="KW-1185">Reference proteome</keyword>
<name>A0AAN9BYZ7_9CAEN</name>
<accession>A0AAN9BYZ7</accession>
<organism evidence="4 5">
    <name type="scientific">Littorina saxatilis</name>
    <dbReference type="NCBI Taxonomy" id="31220"/>
    <lineage>
        <taxon>Eukaryota</taxon>
        <taxon>Metazoa</taxon>
        <taxon>Spiralia</taxon>
        <taxon>Lophotrochozoa</taxon>
        <taxon>Mollusca</taxon>
        <taxon>Gastropoda</taxon>
        <taxon>Caenogastropoda</taxon>
        <taxon>Littorinimorpha</taxon>
        <taxon>Littorinoidea</taxon>
        <taxon>Littorinidae</taxon>
        <taxon>Littorina</taxon>
    </lineage>
</organism>
<dbReference type="SUPFAM" id="SSF49899">
    <property type="entry name" value="Concanavalin A-like lectins/glucanases"/>
    <property type="match status" value="1"/>
</dbReference>
<reference evidence="4 5" key="1">
    <citation type="submission" date="2024-02" db="EMBL/GenBank/DDBJ databases">
        <title>Chromosome-scale genome assembly of the rough periwinkle Littorina saxatilis.</title>
        <authorList>
            <person name="De Jode A."/>
            <person name="Faria R."/>
            <person name="Formenti G."/>
            <person name="Sims Y."/>
            <person name="Smith T.P."/>
            <person name="Tracey A."/>
            <person name="Wood J.M.D."/>
            <person name="Zagrodzka Z.B."/>
            <person name="Johannesson K."/>
            <person name="Butlin R.K."/>
            <person name="Leder E.H."/>
        </authorList>
    </citation>
    <scope>NUCLEOTIDE SEQUENCE [LARGE SCALE GENOMIC DNA]</scope>
    <source>
        <strain evidence="4">Snail1</strain>
        <tissue evidence="4">Muscle</tissue>
    </source>
</reference>
<evidence type="ECO:0000313" key="5">
    <source>
        <dbReference type="Proteomes" id="UP001374579"/>
    </source>
</evidence>
<dbReference type="PROSITE" id="PS51762">
    <property type="entry name" value="GH16_2"/>
    <property type="match status" value="1"/>
</dbReference>
<protein>
    <recommendedName>
        <fullName evidence="3">GH16 domain-containing protein</fullName>
    </recommendedName>
</protein>
<dbReference type="Proteomes" id="UP001374579">
    <property type="component" value="Unassembled WGS sequence"/>
</dbReference>
<keyword evidence="2" id="KW-0732">Signal</keyword>
<gene>
    <name evidence="4" type="ORF">V1264_000292</name>
</gene>
<dbReference type="Gene3D" id="2.60.120.200">
    <property type="match status" value="1"/>
</dbReference>
<sequence>MLILIFSLGVLGGGYALTDADHHVERRATTVFYDDFSSGQIDTQKWDHDVSAHGGGNEEFQIYTPEKLNSYVKNGVLYILPTLTADRFGADIFRHGVLDLPALYGRCSGDWKGNKCLRKGDQIKPIMSGKLLSKASVRYGKIEVVAKLPKGDWLWPAIWMVPTEDHYGIWPRSGEIDIMESRGNTHYEQSWDGKPEGVTVEAVHIHYGPSWNNKKAPGVEYQLHNGHKFSDDYHTYWLDWTKDYLKLGIDNHTIKAFITPPQGHWHEGHLQGDNIWASGGKDAPFDRPFKLILNVAVGGKFFNEGFKNYPYPQPWHDAYANKSMEFWANRHLWQPTWHGEDVAMKVKSVKMVQY</sequence>
<dbReference type="Pfam" id="PF00722">
    <property type="entry name" value="Glyco_hydro_16"/>
    <property type="match status" value="1"/>
</dbReference>
<feature type="domain" description="GH16" evidence="3">
    <location>
        <begin position="18"/>
        <end position="354"/>
    </location>
</feature>
<proteinExistence type="inferred from homology"/>
<evidence type="ECO:0000259" key="3">
    <source>
        <dbReference type="PROSITE" id="PS51762"/>
    </source>
</evidence>
<dbReference type="InterPro" id="IPR000757">
    <property type="entry name" value="Beta-glucanase-like"/>
</dbReference>
<feature type="chain" id="PRO_5042915880" description="GH16 domain-containing protein" evidence="2">
    <location>
        <begin position="17"/>
        <end position="354"/>
    </location>
</feature>
<dbReference type="GO" id="GO:0004553">
    <property type="term" value="F:hydrolase activity, hydrolyzing O-glycosyl compounds"/>
    <property type="evidence" value="ECO:0007669"/>
    <property type="project" value="InterPro"/>
</dbReference>
<comment type="similarity">
    <text evidence="1">Belongs to the glycosyl hydrolase 16 family.</text>
</comment>
<dbReference type="InterPro" id="IPR050546">
    <property type="entry name" value="Glycosyl_Hydrlase_16"/>
</dbReference>
<dbReference type="AlphaFoldDB" id="A0AAN9BYZ7"/>
<evidence type="ECO:0000256" key="2">
    <source>
        <dbReference type="SAM" id="SignalP"/>
    </source>
</evidence>
<dbReference type="InterPro" id="IPR013320">
    <property type="entry name" value="ConA-like_dom_sf"/>
</dbReference>
<feature type="signal peptide" evidence="2">
    <location>
        <begin position="1"/>
        <end position="16"/>
    </location>
</feature>
<dbReference type="PANTHER" id="PTHR10963">
    <property type="entry name" value="GLYCOSYL HYDROLASE-RELATED"/>
    <property type="match status" value="1"/>
</dbReference>
<dbReference type="GO" id="GO:0005975">
    <property type="term" value="P:carbohydrate metabolic process"/>
    <property type="evidence" value="ECO:0007669"/>
    <property type="project" value="InterPro"/>
</dbReference>
<dbReference type="PANTHER" id="PTHR10963:SF55">
    <property type="entry name" value="GLYCOSIDE HYDROLASE FAMILY 16 PROTEIN"/>
    <property type="match status" value="1"/>
</dbReference>